<dbReference type="PANTHER" id="PTHR47926:SF347">
    <property type="entry name" value="PENTATRICOPEPTIDE REPEAT-CONTAINING PROTEIN"/>
    <property type="match status" value="1"/>
</dbReference>
<dbReference type="AlphaFoldDB" id="A0A8S9IWW8"/>
<evidence type="ECO:0000259" key="3">
    <source>
        <dbReference type="PROSITE" id="PS50011"/>
    </source>
</evidence>
<dbReference type="FunFam" id="1.25.40.10:FF:001811">
    <property type="entry name" value="Putative pentatricopeptide repeat-containing protein At1g64310"/>
    <property type="match status" value="1"/>
</dbReference>
<dbReference type="SUPFAM" id="SSF56112">
    <property type="entry name" value="Protein kinase-like (PK-like)"/>
    <property type="match status" value="1"/>
</dbReference>
<dbReference type="Pfam" id="PF00069">
    <property type="entry name" value="Pkinase"/>
    <property type="match status" value="1"/>
</dbReference>
<feature type="repeat" description="PPR" evidence="2">
    <location>
        <begin position="451"/>
        <end position="485"/>
    </location>
</feature>
<gene>
    <name evidence="4" type="ORF">F2Q70_00001442</name>
</gene>
<feature type="repeat" description="PPR" evidence="2">
    <location>
        <begin position="790"/>
        <end position="825"/>
    </location>
</feature>
<dbReference type="InterPro" id="IPR002885">
    <property type="entry name" value="PPR_rpt"/>
</dbReference>
<evidence type="ECO:0000256" key="2">
    <source>
        <dbReference type="PROSITE-ProRule" id="PRU00708"/>
    </source>
</evidence>
<comment type="caution">
    <text evidence="4">The sequence shown here is derived from an EMBL/GenBank/DDBJ whole genome shotgun (WGS) entry which is preliminary data.</text>
</comment>
<dbReference type="Pfam" id="PF01535">
    <property type="entry name" value="PPR"/>
    <property type="match status" value="2"/>
</dbReference>
<evidence type="ECO:0000256" key="1">
    <source>
        <dbReference type="ARBA" id="ARBA00022737"/>
    </source>
</evidence>
<dbReference type="InterPro" id="IPR010632">
    <property type="entry name" value="DUF1221"/>
</dbReference>
<dbReference type="PANTHER" id="PTHR47926">
    <property type="entry name" value="PENTATRICOPEPTIDE REPEAT-CONTAINING PROTEIN"/>
    <property type="match status" value="1"/>
</dbReference>
<dbReference type="GO" id="GO:0009451">
    <property type="term" value="P:RNA modification"/>
    <property type="evidence" value="ECO:0007669"/>
    <property type="project" value="InterPro"/>
</dbReference>
<dbReference type="Pfam" id="PF06760">
    <property type="entry name" value="DUF1221"/>
    <property type="match status" value="1"/>
</dbReference>
<dbReference type="InterPro" id="IPR046960">
    <property type="entry name" value="PPR_At4g14850-like_plant"/>
</dbReference>
<protein>
    <recommendedName>
        <fullName evidence="3">Protein kinase domain-containing protein</fullName>
    </recommendedName>
</protein>
<dbReference type="GO" id="GO:0005524">
    <property type="term" value="F:ATP binding"/>
    <property type="evidence" value="ECO:0007669"/>
    <property type="project" value="InterPro"/>
</dbReference>
<keyword evidence="1" id="KW-0677">Repeat</keyword>
<sequence>MEQFRQIGEVLGSLNALMVLQDDILINQRQCCLLLDIFSLAFNTVAEDIRQNLKLEEKHTKWRALEQPLKELYRVFKEGETYVRSCMSNKDWWGKVINFHQNKDCVEFHIHNLFCYFPAVIEAIETAGEISGLDPSEMDRRRVVFSRKYDREWNDPKLFQWRFGKQYLVPKDICSRFEHSWREDRWNLVETLQEKRKSKSDEIGKTEKRLADFLLKKLTGLEQFNGKLFPSSILVGSKDYQVRRRLGGGGQYKEIQWLGDSFVLRHFFGDLEPLDAEISSLLSLCHSNILQYLCGFYDEEKKECSLVMELMHKDLKSYMKENCGPRRRYLFSVPVVIDIMLQIARGMEYLHSNEIFHGDLNPMNILLKERSHTEDTFLASAMSSQSQLRLIINEFSRKIQTKLNTQKLHSFVTKSQLARDPYFATQLVRYYSLNDDLISARKLFDVFPERSVFLWNSVIRAYAKSHHLGPASSLFSQMLSSDTKPDSFTYACLARGFSESSDTEGLRCIHGNAIVSGLGFDQVCGSTLVKAYSKAGLTFKASKLFYSVAEPDVPLWNAMLSGYGSCGYWDEGISMFNLMLRQGNRPDCYTMVALMTGVIDPGLTLVARSVHGFCLKVNLDSHSYVGCALVSMYSRCKCIASACGVFSGISEPTDLVACSSLINGYSKCGHHKEALCLFNELRMSGKKPDSVLVAIVLGSCAELSDSLYGQEVHSYVIRQGLELDIKVSSALIDMYSKCGVLDSAMTLFAKVPEKSVVSFNSVILGLGLNGFASSAFEKFDEMLEMGLQPDEVTFSALLCTCCHSGLLHEGQEMFMRMKREFGVEPRTEHHVYIVKLMGMAGKVEEAFEFVMSLPRPVDTGIWGALLSCCEVHEDAQLAEVVAEKIRENEEEERRSVYNVMLSNVYARYGKWDEVEMLRDGVSESFGGKLPGISWV</sequence>
<dbReference type="Gene3D" id="1.10.510.10">
    <property type="entry name" value="Transferase(Phosphotransferase) domain 1"/>
    <property type="match status" value="1"/>
</dbReference>
<name>A0A8S9IWW8_BRACR</name>
<dbReference type="EMBL" id="QGKY02001015">
    <property type="protein sequence ID" value="KAF2574490.1"/>
    <property type="molecule type" value="Genomic_DNA"/>
</dbReference>
<dbReference type="FunFam" id="1.25.40.10:FF:000090">
    <property type="entry name" value="Pentatricopeptide repeat-containing protein, chloroplastic"/>
    <property type="match status" value="1"/>
</dbReference>
<dbReference type="InterPro" id="IPR011990">
    <property type="entry name" value="TPR-like_helical_dom_sf"/>
</dbReference>
<dbReference type="GO" id="GO:0004672">
    <property type="term" value="F:protein kinase activity"/>
    <property type="evidence" value="ECO:0007669"/>
    <property type="project" value="InterPro"/>
</dbReference>
<dbReference type="Pfam" id="PF13041">
    <property type="entry name" value="PPR_2"/>
    <property type="match status" value="4"/>
</dbReference>
<accession>A0A8S9IWW8</accession>
<dbReference type="FunFam" id="1.25.40.10:FF:000343">
    <property type="entry name" value="Pentatricopeptide repeat-containing protein At3g58590"/>
    <property type="match status" value="1"/>
</dbReference>
<feature type="repeat" description="PPR" evidence="2">
    <location>
        <begin position="552"/>
        <end position="586"/>
    </location>
</feature>
<dbReference type="PROSITE" id="PS50011">
    <property type="entry name" value="PROTEIN_KINASE_DOM"/>
    <property type="match status" value="1"/>
</dbReference>
<feature type="repeat" description="PPR" evidence="2">
    <location>
        <begin position="654"/>
        <end position="688"/>
    </location>
</feature>
<dbReference type="Gene3D" id="1.25.40.10">
    <property type="entry name" value="Tetratricopeptide repeat domain"/>
    <property type="match status" value="4"/>
</dbReference>
<dbReference type="InterPro" id="IPR000719">
    <property type="entry name" value="Prot_kinase_dom"/>
</dbReference>
<dbReference type="Pfam" id="PF20431">
    <property type="entry name" value="E_motif"/>
    <property type="match status" value="1"/>
</dbReference>
<dbReference type="NCBIfam" id="TIGR00756">
    <property type="entry name" value="PPR"/>
    <property type="match status" value="4"/>
</dbReference>
<evidence type="ECO:0000313" key="4">
    <source>
        <dbReference type="EMBL" id="KAF2574490.1"/>
    </source>
</evidence>
<dbReference type="InterPro" id="IPR011009">
    <property type="entry name" value="Kinase-like_dom_sf"/>
</dbReference>
<feature type="repeat" description="PPR" evidence="2">
    <location>
        <begin position="755"/>
        <end position="789"/>
    </location>
</feature>
<dbReference type="PROSITE" id="PS51375">
    <property type="entry name" value="PPR"/>
    <property type="match status" value="5"/>
</dbReference>
<dbReference type="GO" id="GO:0003723">
    <property type="term" value="F:RNA binding"/>
    <property type="evidence" value="ECO:0007669"/>
    <property type="project" value="InterPro"/>
</dbReference>
<proteinExistence type="predicted"/>
<dbReference type="InterPro" id="IPR046848">
    <property type="entry name" value="E_motif"/>
</dbReference>
<reference evidence="4" key="1">
    <citation type="submission" date="2019-12" db="EMBL/GenBank/DDBJ databases">
        <title>Genome sequencing and annotation of Brassica cretica.</title>
        <authorList>
            <person name="Studholme D.J."/>
            <person name="Sarris P.F."/>
        </authorList>
    </citation>
    <scope>NUCLEOTIDE SEQUENCE</scope>
    <source>
        <strain evidence="4">PFS-102/07</strain>
        <tissue evidence="4">Leaf</tissue>
    </source>
</reference>
<feature type="domain" description="Protein kinase" evidence="3">
    <location>
        <begin position="240"/>
        <end position="498"/>
    </location>
</feature>
<organism evidence="4">
    <name type="scientific">Brassica cretica</name>
    <name type="common">Mustard</name>
    <dbReference type="NCBI Taxonomy" id="69181"/>
    <lineage>
        <taxon>Eukaryota</taxon>
        <taxon>Viridiplantae</taxon>
        <taxon>Streptophyta</taxon>
        <taxon>Embryophyta</taxon>
        <taxon>Tracheophyta</taxon>
        <taxon>Spermatophyta</taxon>
        <taxon>Magnoliopsida</taxon>
        <taxon>eudicotyledons</taxon>
        <taxon>Gunneridae</taxon>
        <taxon>Pentapetalae</taxon>
        <taxon>rosids</taxon>
        <taxon>malvids</taxon>
        <taxon>Brassicales</taxon>
        <taxon>Brassicaceae</taxon>
        <taxon>Brassiceae</taxon>
        <taxon>Brassica</taxon>
    </lineage>
</organism>